<dbReference type="AlphaFoldDB" id="X6MSL1"/>
<evidence type="ECO:0000313" key="3">
    <source>
        <dbReference type="EMBL" id="ETO16417.1"/>
    </source>
</evidence>
<organism evidence="3 4">
    <name type="scientific">Reticulomyxa filosa</name>
    <dbReference type="NCBI Taxonomy" id="46433"/>
    <lineage>
        <taxon>Eukaryota</taxon>
        <taxon>Sar</taxon>
        <taxon>Rhizaria</taxon>
        <taxon>Retaria</taxon>
        <taxon>Foraminifera</taxon>
        <taxon>Monothalamids</taxon>
        <taxon>Reticulomyxidae</taxon>
        <taxon>Reticulomyxa</taxon>
    </lineage>
</organism>
<evidence type="ECO:0000256" key="1">
    <source>
        <dbReference type="SAM" id="MobiDB-lite"/>
    </source>
</evidence>
<dbReference type="PANTHER" id="PTHR47668">
    <property type="entry name" value="DIENELACTONE HYDROLASE FAMILY PROTEIN (AFU_ORTHOLOGUE AFUA_6G01940)"/>
    <property type="match status" value="1"/>
</dbReference>
<comment type="caution">
    <text evidence="3">The sequence shown here is derived from an EMBL/GenBank/DDBJ whole genome shotgun (WGS) entry which is preliminary data.</text>
</comment>
<dbReference type="OrthoDB" id="17560at2759"/>
<dbReference type="Proteomes" id="UP000023152">
    <property type="component" value="Unassembled WGS sequence"/>
</dbReference>
<dbReference type="PANTHER" id="PTHR47668:SF1">
    <property type="entry name" value="DIENELACTONE HYDROLASE DOMAIN-CONTAINING PROTEIN-RELATED"/>
    <property type="match status" value="1"/>
</dbReference>
<gene>
    <name evidence="3" type="ORF">RFI_20922</name>
</gene>
<dbReference type="InterPro" id="IPR002925">
    <property type="entry name" value="Dienelactn_hydro"/>
</dbReference>
<name>X6MSL1_RETFI</name>
<feature type="domain" description="Dienelactone hydrolase" evidence="2">
    <location>
        <begin position="77"/>
        <end position="278"/>
    </location>
</feature>
<accession>X6MSL1</accession>
<evidence type="ECO:0000313" key="4">
    <source>
        <dbReference type="Proteomes" id="UP000023152"/>
    </source>
</evidence>
<keyword evidence="4" id="KW-1185">Reference proteome</keyword>
<sequence>MATAACNEAGPGKTTDYEPKGKTTKVSDLPIYVTGKGASAIILFYDILGWGANKLNNFGKKMIFFLYMVIKYVVINRNLFELSDRFAEAGHTVIMCDHFRGNPWPSHRLPFKDDKEQQEFFQWFGKNASPELFVKDMKEIAIPYLEKEQKCTHITSIGFCMGGLMVCVTRQTNLKKKGAFHIADDPKIAGIASIHGARITEELVSKVKCPVYYGATPKDTPVETVKKILDEKDFAKKCVYHTFEKMEHGFCGSRGDWKNAEVKKNVDLVVEQMLAFSKQTIKA</sequence>
<dbReference type="InterPro" id="IPR029058">
    <property type="entry name" value="AB_hydrolase_fold"/>
</dbReference>
<evidence type="ECO:0000259" key="2">
    <source>
        <dbReference type="Pfam" id="PF01738"/>
    </source>
</evidence>
<dbReference type="GO" id="GO:0016787">
    <property type="term" value="F:hydrolase activity"/>
    <property type="evidence" value="ECO:0007669"/>
    <property type="project" value="InterPro"/>
</dbReference>
<dbReference type="SUPFAM" id="SSF53474">
    <property type="entry name" value="alpha/beta-Hydrolases"/>
    <property type="match status" value="1"/>
</dbReference>
<feature type="region of interest" description="Disordered" evidence="1">
    <location>
        <begin position="1"/>
        <end position="22"/>
    </location>
</feature>
<dbReference type="Gene3D" id="3.40.50.1820">
    <property type="entry name" value="alpha/beta hydrolase"/>
    <property type="match status" value="1"/>
</dbReference>
<proteinExistence type="predicted"/>
<protein>
    <recommendedName>
        <fullName evidence="2">Dienelactone hydrolase domain-containing protein</fullName>
    </recommendedName>
</protein>
<dbReference type="Pfam" id="PF01738">
    <property type="entry name" value="DLH"/>
    <property type="match status" value="1"/>
</dbReference>
<reference evidence="3 4" key="1">
    <citation type="journal article" date="2013" name="Curr. Biol.">
        <title>The Genome of the Foraminiferan Reticulomyxa filosa.</title>
        <authorList>
            <person name="Glockner G."/>
            <person name="Hulsmann N."/>
            <person name="Schleicher M."/>
            <person name="Noegel A.A."/>
            <person name="Eichinger L."/>
            <person name="Gallinger C."/>
            <person name="Pawlowski J."/>
            <person name="Sierra R."/>
            <person name="Euteneuer U."/>
            <person name="Pillet L."/>
            <person name="Moustafa A."/>
            <person name="Platzer M."/>
            <person name="Groth M."/>
            <person name="Szafranski K."/>
            <person name="Schliwa M."/>
        </authorList>
    </citation>
    <scope>NUCLEOTIDE SEQUENCE [LARGE SCALE GENOMIC DNA]</scope>
</reference>
<dbReference type="EMBL" id="ASPP01018281">
    <property type="protein sequence ID" value="ETO16417.1"/>
    <property type="molecule type" value="Genomic_DNA"/>
</dbReference>